<dbReference type="Proteomes" id="UP000747542">
    <property type="component" value="Unassembled WGS sequence"/>
</dbReference>
<gene>
    <name evidence="1" type="ORF">Hamer_G028630</name>
</gene>
<sequence length="38" mass="4157">MAELHQSGSFRKHSRVMICVSQALTGLPAPIALLHVEQ</sequence>
<proteinExistence type="predicted"/>
<protein>
    <submittedName>
        <fullName evidence="1">Uncharacterized protein</fullName>
    </submittedName>
</protein>
<dbReference type="EMBL" id="JAHLQT010027347">
    <property type="protein sequence ID" value="KAG7162706.1"/>
    <property type="molecule type" value="Genomic_DNA"/>
</dbReference>
<reference evidence="1" key="1">
    <citation type="journal article" date="2021" name="Sci. Adv.">
        <title>The American lobster genome reveals insights on longevity, neural, and immune adaptations.</title>
        <authorList>
            <person name="Polinski J.M."/>
            <person name="Zimin A.V."/>
            <person name="Clark K.F."/>
            <person name="Kohn A.B."/>
            <person name="Sadowski N."/>
            <person name="Timp W."/>
            <person name="Ptitsyn A."/>
            <person name="Khanna P."/>
            <person name="Romanova D.Y."/>
            <person name="Williams P."/>
            <person name="Greenwood S.J."/>
            <person name="Moroz L.L."/>
            <person name="Walt D.R."/>
            <person name="Bodnar A.G."/>
        </authorList>
    </citation>
    <scope>NUCLEOTIDE SEQUENCE</scope>
    <source>
        <strain evidence="1">GMGI-L3</strain>
    </source>
</reference>
<evidence type="ECO:0000313" key="2">
    <source>
        <dbReference type="Proteomes" id="UP000747542"/>
    </source>
</evidence>
<comment type="caution">
    <text evidence="1">The sequence shown here is derived from an EMBL/GenBank/DDBJ whole genome shotgun (WGS) entry which is preliminary data.</text>
</comment>
<organism evidence="1 2">
    <name type="scientific">Homarus americanus</name>
    <name type="common">American lobster</name>
    <dbReference type="NCBI Taxonomy" id="6706"/>
    <lineage>
        <taxon>Eukaryota</taxon>
        <taxon>Metazoa</taxon>
        <taxon>Ecdysozoa</taxon>
        <taxon>Arthropoda</taxon>
        <taxon>Crustacea</taxon>
        <taxon>Multicrustacea</taxon>
        <taxon>Malacostraca</taxon>
        <taxon>Eumalacostraca</taxon>
        <taxon>Eucarida</taxon>
        <taxon>Decapoda</taxon>
        <taxon>Pleocyemata</taxon>
        <taxon>Astacidea</taxon>
        <taxon>Nephropoidea</taxon>
        <taxon>Nephropidae</taxon>
        <taxon>Homarus</taxon>
    </lineage>
</organism>
<name>A0A8J5JRA5_HOMAM</name>
<keyword evidence="2" id="KW-1185">Reference proteome</keyword>
<evidence type="ECO:0000313" key="1">
    <source>
        <dbReference type="EMBL" id="KAG7162706.1"/>
    </source>
</evidence>
<dbReference type="AlphaFoldDB" id="A0A8J5JRA5"/>
<accession>A0A8J5JRA5</accession>